<dbReference type="OrthoDB" id="96105at2759"/>
<dbReference type="EMBL" id="NBNE01001612">
    <property type="protein sequence ID" value="OWZ13316.1"/>
    <property type="molecule type" value="Genomic_DNA"/>
</dbReference>
<dbReference type="AlphaFoldDB" id="A0A225W6G9"/>
<protein>
    <submittedName>
        <fullName evidence="1">Crinkler (CRN)</fullName>
    </submittedName>
</protein>
<accession>A0A225W6G9</accession>
<comment type="caution">
    <text evidence="1">The sequence shown here is derived from an EMBL/GenBank/DDBJ whole genome shotgun (WGS) entry which is preliminary data.</text>
</comment>
<evidence type="ECO:0000313" key="1">
    <source>
        <dbReference type="EMBL" id="OWZ13316.1"/>
    </source>
</evidence>
<feature type="non-terminal residue" evidence="1">
    <location>
        <position position="1"/>
    </location>
</feature>
<keyword evidence="2" id="KW-1185">Reference proteome</keyword>
<proteinExistence type="predicted"/>
<reference evidence="2" key="1">
    <citation type="submission" date="2017-03" db="EMBL/GenBank/DDBJ databases">
        <title>Phytopthora megakarya and P. palmivora, two closely related causual agents of cacao black pod achieved similar genome size and gene model numbers by different mechanisms.</title>
        <authorList>
            <person name="Ali S."/>
            <person name="Shao J."/>
            <person name="Larry D.J."/>
            <person name="Kronmiller B."/>
            <person name="Shen D."/>
            <person name="Strem M.D."/>
            <person name="Melnick R.L."/>
            <person name="Guiltinan M.J."/>
            <person name="Tyler B.M."/>
            <person name="Meinhardt L.W."/>
            <person name="Bailey B.A."/>
        </authorList>
    </citation>
    <scope>NUCLEOTIDE SEQUENCE [LARGE SCALE GENOMIC DNA]</scope>
    <source>
        <strain evidence="2">zdho120</strain>
    </source>
</reference>
<gene>
    <name evidence="1" type="ORF">PHMEG_00013378</name>
</gene>
<name>A0A225W6G9_9STRA</name>
<organism evidence="1 2">
    <name type="scientific">Phytophthora megakarya</name>
    <dbReference type="NCBI Taxonomy" id="4795"/>
    <lineage>
        <taxon>Eukaryota</taxon>
        <taxon>Sar</taxon>
        <taxon>Stramenopiles</taxon>
        <taxon>Oomycota</taxon>
        <taxon>Peronosporomycetes</taxon>
        <taxon>Peronosporales</taxon>
        <taxon>Peronosporaceae</taxon>
        <taxon>Phytophthora</taxon>
    </lineage>
</organism>
<dbReference type="Proteomes" id="UP000198211">
    <property type="component" value="Unassembled WGS sequence"/>
</dbReference>
<sequence>NRFKCDCKMFYQTGWLCCHELACIHLVCGVDFSMMLKSLPARRTSGHEKENRFYLYRIFRLIWGVVDDDERLCEYKEVLDLQKVKSVVRQAETTSPDLPGWRGVSFLFIAPGLEELKQLTKATSWSFICPVRSLDELKVCNMLLGPELKLKDDDFVSRYNEYGGIPISFFSETKNQTNSTLRWRLTRLAQISSRM</sequence>
<dbReference type="STRING" id="4795.A0A225W6G9"/>
<evidence type="ECO:0000313" key="2">
    <source>
        <dbReference type="Proteomes" id="UP000198211"/>
    </source>
</evidence>